<evidence type="ECO:0000313" key="1">
    <source>
        <dbReference type="EMBL" id="GEM10703.1"/>
    </source>
</evidence>
<protein>
    <submittedName>
        <fullName evidence="1">Uncharacterized protein</fullName>
    </submittedName>
</protein>
<proteinExistence type="predicted"/>
<accession>A0A511KK10</accession>
<gene>
    <name evidence="1" type="ORF">Rt10032_c12g4720</name>
</gene>
<dbReference type="Proteomes" id="UP000321518">
    <property type="component" value="Unassembled WGS sequence"/>
</dbReference>
<name>A0A511KK10_RHOTO</name>
<dbReference type="SUPFAM" id="SSF52047">
    <property type="entry name" value="RNI-like"/>
    <property type="match status" value="1"/>
</dbReference>
<organism evidence="1 2">
    <name type="scientific">Rhodotorula toruloides</name>
    <name type="common">Yeast</name>
    <name type="synonym">Rhodosporidium toruloides</name>
    <dbReference type="NCBI Taxonomy" id="5286"/>
    <lineage>
        <taxon>Eukaryota</taxon>
        <taxon>Fungi</taxon>
        <taxon>Dikarya</taxon>
        <taxon>Basidiomycota</taxon>
        <taxon>Pucciniomycotina</taxon>
        <taxon>Microbotryomycetes</taxon>
        <taxon>Sporidiobolales</taxon>
        <taxon>Sporidiobolaceae</taxon>
        <taxon>Rhodotorula</taxon>
    </lineage>
</organism>
<evidence type="ECO:0000313" key="2">
    <source>
        <dbReference type="Proteomes" id="UP000321518"/>
    </source>
</evidence>
<dbReference type="Gene3D" id="3.80.10.10">
    <property type="entry name" value="Ribonuclease Inhibitor"/>
    <property type="match status" value="1"/>
</dbReference>
<reference evidence="1 2" key="1">
    <citation type="submission" date="2019-07" db="EMBL/GenBank/DDBJ databases">
        <title>Rhodotorula toruloides NBRC10032 genome sequencing.</title>
        <authorList>
            <person name="Shida Y."/>
            <person name="Takaku H."/>
            <person name="Ogasawara W."/>
            <person name="Mori K."/>
        </authorList>
    </citation>
    <scope>NUCLEOTIDE SEQUENCE [LARGE SCALE GENOMIC DNA]</scope>
    <source>
        <strain evidence="1 2">NBRC10032</strain>
    </source>
</reference>
<sequence length="485" mass="52478">MTDGDSQTFPGGATLATLPPELVSHVLALGTRAFKGPAVSLLYRYVALVSDKQAYSFLRSVENAPTPSRLTSSVRDLRVDLTPLGGPPGASHNLVYPVLRLLDNLHSLQIMANDGLRLLHTALAEGGGGVTQLRSFRVEGYYIRWDIVVGILSRAPKLQVLYLQDLFVLQPANASTDQRNGADVGCSHHYLLSLDGNDDKSHSHIEFDIDDSGKNVVMTAKVPQLRLPPPPEPMPFPSLPLRSLTLCQSAGPSLRDDAFVSIINATCHTLDELRLRSIDSLARPGLVAALRLLPNLRTLAITLCRFSFGIHDEDHRLLQTPPANADRGNPFSSSFAIYPPDSPVIDGAFAFATDFELLEEGSKARSALTYPVSTEESVHPLDFLVKRCPFLQVLEVASDHLISSTGVVEVMMRLPLQTLVLDARAPLITVDAVEKGLAAADGRIETVNIGRRMCWSSADVQQLKHASATTSTVVQCASAQCTPTA</sequence>
<dbReference type="AlphaFoldDB" id="A0A511KK10"/>
<comment type="caution">
    <text evidence="1">The sequence shown here is derived from an EMBL/GenBank/DDBJ whole genome shotgun (WGS) entry which is preliminary data.</text>
</comment>
<dbReference type="InterPro" id="IPR032675">
    <property type="entry name" value="LRR_dom_sf"/>
</dbReference>
<dbReference type="OrthoDB" id="2523582at2759"/>
<dbReference type="EMBL" id="BJWK01000012">
    <property type="protein sequence ID" value="GEM10703.1"/>
    <property type="molecule type" value="Genomic_DNA"/>
</dbReference>